<keyword evidence="2" id="KW-0732">Signal</keyword>
<evidence type="ECO:0000313" key="4">
    <source>
        <dbReference type="Proteomes" id="UP001500305"/>
    </source>
</evidence>
<evidence type="ECO:0000313" key="3">
    <source>
        <dbReference type="EMBL" id="GAA2241774.1"/>
    </source>
</evidence>
<gene>
    <name evidence="3" type="ORF">GCM10010430_24180</name>
</gene>
<evidence type="ECO:0008006" key="5">
    <source>
        <dbReference type="Google" id="ProtNLM"/>
    </source>
</evidence>
<keyword evidence="4" id="KW-1185">Reference proteome</keyword>
<sequence length="188" mass="19868">MPRPPVLSALLAVCALLLCGACSPDPAPVVPLATAHGRLEDLFGEASAAVRPPVQWTDPAYTGFPALSGLCGTQGCHRTGRAELQGVRWVRTRVSAARYSALLDQVARSWTEHGYPVERRAQEVVVRAAGHTARLWWLDAATGCVRLESSVADVEDTGGADGFETHPFGRGGDGGRSCASATDPYWSG</sequence>
<dbReference type="Proteomes" id="UP001500305">
    <property type="component" value="Unassembled WGS sequence"/>
</dbReference>
<feature type="signal peptide" evidence="2">
    <location>
        <begin position="1"/>
        <end position="27"/>
    </location>
</feature>
<proteinExistence type="predicted"/>
<reference evidence="3 4" key="1">
    <citation type="journal article" date="2019" name="Int. J. Syst. Evol. Microbiol.">
        <title>The Global Catalogue of Microorganisms (GCM) 10K type strain sequencing project: providing services to taxonomists for standard genome sequencing and annotation.</title>
        <authorList>
            <consortium name="The Broad Institute Genomics Platform"/>
            <consortium name="The Broad Institute Genome Sequencing Center for Infectious Disease"/>
            <person name="Wu L."/>
            <person name="Ma J."/>
        </authorList>
    </citation>
    <scope>NUCLEOTIDE SEQUENCE [LARGE SCALE GENOMIC DNA]</scope>
    <source>
        <strain evidence="3 4">JCM 7356</strain>
    </source>
</reference>
<protein>
    <recommendedName>
        <fullName evidence="5">Lipoprotein</fullName>
    </recommendedName>
</protein>
<feature type="chain" id="PRO_5046333377" description="Lipoprotein" evidence="2">
    <location>
        <begin position="28"/>
        <end position="188"/>
    </location>
</feature>
<feature type="region of interest" description="Disordered" evidence="1">
    <location>
        <begin position="158"/>
        <end position="188"/>
    </location>
</feature>
<evidence type="ECO:0000256" key="1">
    <source>
        <dbReference type="SAM" id="MobiDB-lite"/>
    </source>
</evidence>
<comment type="caution">
    <text evidence="3">The sequence shown here is derived from an EMBL/GenBank/DDBJ whole genome shotgun (WGS) entry which is preliminary data.</text>
</comment>
<dbReference type="RefSeq" id="WP_344636306.1">
    <property type="nucleotide sequence ID" value="NZ_BAAATR010000008.1"/>
</dbReference>
<evidence type="ECO:0000256" key="2">
    <source>
        <dbReference type="SAM" id="SignalP"/>
    </source>
</evidence>
<name>A0ABN3DU58_9ACTN</name>
<organism evidence="3 4">
    <name type="scientific">Kitasatospora cystarginea</name>
    <dbReference type="NCBI Taxonomy" id="58350"/>
    <lineage>
        <taxon>Bacteria</taxon>
        <taxon>Bacillati</taxon>
        <taxon>Actinomycetota</taxon>
        <taxon>Actinomycetes</taxon>
        <taxon>Kitasatosporales</taxon>
        <taxon>Streptomycetaceae</taxon>
        <taxon>Kitasatospora</taxon>
    </lineage>
</organism>
<accession>A0ABN3DU58</accession>
<dbReference type="EMBL" id="BAAATR010000008">
    <property type="protein sequence ID" value="GAA2241774.1"/>
    <property type="molecule type" value="Genomic_DNA"/>
</dbReference>